<dbReference type="GO" id="GO:0051999">
    <property type="term" value="P:mannosyl-inositol phosphorylceramide biosynthetic process"/>
    <property type="evidence" value="ECO:0007669"/>
    <property type="project" value="TreeGrafter"/>
</dbReference>
<name>A0A6C0E2R7_9ZZZZ</name>
<organism evidence="3">
    <name type="scientific">viral metagenome</name>
    <dbReference type="NCBI Taxonomy" id="1070528"/>
    <lineage>
        <taxon>unclassified sequences</taxon>
        <taxon>metagenomes</taxon>
        <taxon>organismal metagenomes</taxon>
    </lineage>
</organism>
<dbReference type="SUPFAM" id="SSF53448">
    <property type="entry name" value="Nucleotide-diphospho-sugar transferases"/>
    <property type="match status" value="1"/>
</dbReference>
<dbReference type="InterPro" id="IPR051706">
    <property type="entry name" value="Glycosyltransferase_domain"/>
</dbReference>
<dbReference type="Pfam" id="PF04488">
    <property type="entry name" value="Gly_transf_sug"/>
    <property type="match status" value="1"/>
</dbReference>
<evidence type="ECO:0008006" key="4">
    <source>
        <dbReference type="Google" id="ProtNLM"/>
    </source>
</evidence>
<dbReference type="GO" id="GO:0016020">
    <property type="term" value="C:membrane"/>
    <property type="evidence" value="ECO:0007669"/>
    <property type="project" value="GOC"/>
</dbReference>
<dbReference type="InterPro" id="IPR029044">
    <property type="entry name" value="Nucleotide-diphossugar_trans"/>
</dbReference>
<keyword evidence="2" id="KW-0472">Membrane</keyword>
<reference evidence="3" key="1">
    <citation type="journal article" date="2020" name="Nature">
        <title>Giant virus diversity and host interactions through global metagenomics.</title>
        <authorList>
            <person name="Schulz F."/>
            <person name="Roux S."/>
            <person name="Paez-Espino D."/>
            <person name="Jungbluth S."/>
            <person name="Walsh D.A."/>
            <person name="Denef V.J."/>
            <person name="McMahon K.D."/>
            <person name="Konstantinidis K.T."/>
            <person name="Eloe-Fadrosh E.A."/>
            <person name="Kyrpides N.C."/>
            <person name="Woyke T."/>
        </authorList>
    </citation>
    <scope>NUCLEOTIDE SEQUENCE</scope>
    <source>
        <strain evidence="3">GVMAG-M-3300023179-116</strain>
    </source>
</reference>
<keyword evidence="2" id="KW-1133">Transmembrane helix</keyword>
<keyword evidence="1" id="KW-0808">Transferase</keyword>
<dbReference type="PANTHER" id="PTHR32385">
    <property type="entry name" value="MANNOSYL PHOSPHORYLINOSITOL CERAMIDE SYNTHASE"/>
    <property type="match status" value="1"/>
</dbReference>
<feature type="transmembrane region" description="Helical" evidence="2">
    <location>
        <begin position="234"/>
        <end position="253"/>
    </location>
</feature>
<proteinExistence type="predicted"/>
<protein>
    <recommendedName>
        <fullName evidence="4">Glycosyltransferase</fullName>
    </recommendedName>
</protein>
<evidence type="ECO:0000256" key="2">
    <source>
        <dbReference type="SAM" id="Phobius"/>
    </source>
</evidence>
<evidence type="ECO:0000313" key="3">
    <source>
        <dbReference type="EMBL" id="QHT23457.1"/>
    </source>
</evidence>
<keyword evidence="2" id="KW-0812">Transmembrane</keyword>
<sequence length="270" mass="31881">MIPKIIHFIWINFNNELDENPVIPKELSENIDICKKINKGYEIRIWNGKECYELVKQYFPNKYDIFINFRYPIMRCDMVRLIILYIYGGIYSDLDRVSIKSYDEIVNKYIDYDVIFSGIQHILPIKFINNDLIIANKGSNFIYQCIQNISEKRTNIYLVDIHGSAGSGYLFIQYYNNNTIDKIIIISELNVCNFCNKCDINKTQNIISYSTYSGSWLSDDDLFTKISIQLFCKLQLIFFLILIIIVIYICLKYNKKILNKLKKILTSFNS</sequence>
<dbReference type="Gene3D" id="3.90.550.20">
    <property type="match status" value="1"/>
</dbReference>
<dbReference type="GO" id="GO:0000030">
    <property type="term" value="F:mannosyltransferase activity"/>
    <property type="evidence" value="ECO:0007669"/>
    <property type="project" value="TreeGrafter"/>
</dbReference>
<evidence type="ECO:0000256" key="1">
    <source>
        <dbReference type="ARBA" id="ARBA00022679"/>
    </source>
</evidence>
<dbReference type="EMBL" id="MN739731">
    <property type="protein sequence ID" value="QHT23457.1"/>
    <property type="molecule type" value="Genomic_DNA"/>
</dbReference>
<dbReference type="PANTHER" id="PTHR32385:SF15">
    <property type="entry name" value="INOSITOL PHOSPHOCERAMIDE MANNOSYLTRANSFERASE 1"/>
    <property type="match status" value="1"/>
</dbReference>
<accession>A0A6C0E2R7</accession>
<dbReference type="InterPro" id="IPR007577">
    <property type="entry name" value="GlycoTrfase_DXD_sugar-bd_CS"/>
</dbReference>
<dbReference type="AlphaFoldDB" id="A0A6C0E2R7"/>